<dbReference type="RefSeq" id="WP_179488069.1">
    <property type="nucleotide sequence ID" value="NZ_JACCBV010000001.1"/>
</dbReference>
<evidence type="ECO:0000313" key="3">
    <source>
        <dbReference type="Proteomes" id="UP000576969"/>
    </source>
</evidence>
<dbReference type="GO" id="GO:0004029">
    <property type="term" value="F:aldehyde dehydrogenase (NAD+) activity"/>
    <property type="evidence" value="ECO:0007669"/>
    <property type="project" value="TreeGrafter"/>
</dbReference>
<dbReference type="EMBL" id="JACCBV010000001">
    <property type="protein sequence ID" value="NYE19016.1"/>
    <property type="molecule type" value="Genomic_DNA"/>
</dbReference>
<name>A0A7Y9GMF4_9MICO</name>
<dbReference type="InterPro" id="IPR001509">
    <property type="entry name" value="Epimerase_deHydtase"/>
</dbReference>
<dbReference type="Pfam" id="PF01370">
    <property type="entry name" value="Epimerase"/>
    <property type="match status" value="1"/>
</dbReference>
<feature type="domain" description="NAD-dependent epimerase/dehydratase" evidence="1">
    <location>
        <begin position="9"/>
        <end position="226"/>
    </location>
</feature>
<dbReference type="InterPro" id="IPR051783">
    <property type="entry name" value="NAD(P)-dependent_oxidoreduct"/>
</dbReference>
<dbReference type="InterPro" id="IPR036291">
    <property type="entry name" value="NAD(P)-bd_dom_sf"/>
</dbReference>
<dbReference type="Proteomes" id="UP000576969">
    <property type="component" value="Unassembled WGS sequence"/>
</dbReference>
<dbReference type="GO" id="GO:0005737">
    <property type="term" value="C:cytoplasm"/>
    <property type="evidence" value="ECO:0007669"/>
    <property type="project" value="TreeGrafter"/>
</dbReference>
<evidence type="ECO:0000259" key="1">
    <source>
        <dbReference type="Pfam" id="PF01370"/>
    </source>
</evidence>
<gene>
    <name evidence="2" type="ORF">BJ991_001044</name>
</gene>
<dbReference type="Gene3D" id="3.40.50.720">
    <property type="entry name" value="NAD(P)-binding Rossmann-like Domain"/>
    <property type="match status" value="1"/>
</dbReference>
<proteinExistence type="predicted"/>
<dbReference type="AlphaFoldDB" id="A0A7Y9GMF4"/>
<dbReference type="PANTHER" id="PTHR48079">
    <property type="entry name" value="PROTEIN YEEZ"/>
    <property type="match status" value="1"/>
</dbReference>
<sequence>MNADVLPRVLVTGAEGLVGTAVVTALVSHGHPVTTLSRPDAAAHDDVRVVRGDATDPDAVREAVDGCDAVVHLAAYPNPWDHPAAEVFGNNTLATFATLWTAAEAGVRRFAVAGSVNATGLLMHPRKPLPERLPIDERTPARIADPYSLSKRVDEETLRAVCERFDASGVIFRLPLVVPPDRAEGLRAWVAERVADGPAEGWGWIDSRDAAEAFRLAITVPVEGAHVVQLAALTTMHDEPTEELIVRHAPGVERAREFAGTDAAVDVRRARELLGFVPRFDRPGIVEEED</sequence>
<dbReference type="SUPFAM" id="SSF51735">
    <property type="entry name" value="NAD(P)-binding Rossmann-fold domains"/>
    <property type="match status" value="1"/>
</dbReference>
<dbReference type="PANTHER" id="PTHR48079:SF6">
    <property type="entry name" value="NAD(P)-BINDING DOMAIN-CONTAINING PROTEIN-RELATED"/>
    <property type="match status" value="1"/>
</dbReference>
<reference evidence="2 3" key="1">
    <citation type="submission" date="2020-07" db="EMBL/GenBank/DDBJ databases">
        <title>Sequencing the genomes of 1000 actinobacteria strains.</title>
        <authorList>
            <person name="Klenk H.-P."/>
        </authorList>
    </citation>
    <scope>NUCLEOTIDE SEQUENCE [LARGE SCALE GENOMIC DNA]</scope>
    <source>
        <strain evidence="2 3">DSM 24662</strain>
    </source>
</reference>
<evidence type="ECO:0000313" key="2">
    <source>
        <dbReference type="EMBL" id="NYE19016.1"/>
    </source>
</evidence>
<protein>
    <submittedName>
        <fullName evidence="2">Nucleoside-diphosphate-sugar epimerase</fullName>
    </submittedName>
</protein>
<accession>A0A7Y9GMF4</accession>
<organism evidence="2 3">
    <name type="scientific">Microbacterium immunditiarum</name>
    <dbReference type="NCBI Taxonomy" id="337480"/>
    <lineage>
        <taxon>Bacteria</taxon>
        <taxon>Bacillati</taxon>
        <taxon>Actinomycetota</taxon>
        <taxon>Actinomycetes</taxon>
        <taxon>Micrococcales</taxon>
        <taxon>Microbacteriaceae</taxon>
        <taxon>Microbacterium</taxon>
    </lineage>
</organism>
<comment type="caution">
    <text evidence="2">The sequence shown here is derived from an EMBL/GenBank/DDBJ whole genome shotgun (WGS) entry which is preliminary data.</text>
</comment>
<keyword evidence="3" id="KW-1185">Reference proteome</keyword>